<keyword evidence="1" id="KW-1133">Transmembrane helix</keyword>
<proteinExistence type="predicted"/>
<protein>
    <submittedName>
        <fullName evidence="2">Uncharacterized protein</fullName>
    </submittedName>
</protein>
<keyword evidence="1" id="KW-0812">Transmembrane</keyword>
<dbReference type="EMBL" id="JASNQZ010000015">
    <property type="protein sequence ID" value="KAL0947576.1"/>
    <property type="molecule type" value="Genomic_DNA"/>
</dbReference>
<evidence type="ECO:0000313" key="3">
    <source>
        <dbReference type="Proteomes" id="UP001556367"/>
    </source>
</evidence>
<feature type="transmembrane region" description="Helical" evidence="1">
    <location>
        <begin position="163"/>
        <end position="186"/>
    </location>
</feature>
<feature type="transmembrane region" description="Helical" evidence="1">
    <location>
        <begin position="20"/>
        <end position="41"/>
    </location>
</feature>
<keyword evidence="1" id="KW-0472">Membrane</keyword>
<reference evidence="3" key="1">
    <citation type="submission" date="2024-06" db="EMBL/GenBank/DDBJ databases">
        <title>Multi-omics analyses provide insights into the biosynthesis of the anticancer antibiotic pleurotin in Hohenbuehelia grisea.</title>
        <authorList>
            <person name="Weaver J.A."/>
            <person name="Alberti F."/>
        </authorList>
    </citation>
    <scope>NUCLEOTIDE SEQUENCE [LARGE SCALE GENOMIC DNA]</scope>
    <source>
        <strain evidence="3">T-177</strain>
    </source>
</reference>
<organism evidence="2 3">
    <name type="scientific">Hohenbuehelia grisea</name>
    <dbReference type="NCBI Taxonomy" id="104357"/>
    <lineage>
        <taxon>Eukaryota</taxon>
        <taxon>Fungi</taxon>
        <taxon>Dikarya</taxon>
        <taxon>Basidiomycota</taxon>
        <taxon>Agaricomycotina</taxon>
        <taxon>Agaricomycetes</taxon>
        <taxon>Agaricomycetidae</taxon>
        <taxon>Agaricales</taxon>
        <taxon>Pleurotineae</taxon>
        <taxon>Pleurotaceae</taxon>
        <taxon>Hohenbuehelia</taxon>
    </lineage>
</organism>
<evidence type="ECO:0000256" key="1">
    <source>
        <dbReference type="SAM" id="Phobius"/>
    </source>
</evidence>
<feature type="transmembrane region" description="Helical" evidence="1">
    <location>
        <begin position="201"/>
        <end position="222"/>
    </location>
</feature>
<keyword evidence="3" id="KW-1185">Reference proteome</keyword>
<evidence type="ECO:0000313" key="2">
    <source>
        <dbReference type="EMBL" id="KAL0947576.1"/>
    </source>
</evidence>
<gene>
    <name evidence="2" type="ORF">HGRIS_013664</name>
</gene>
<accession>A0ABR3IWI9</accession>
<sequence>MAILSPFVTIFDYALQPVAPFTWLGVNISTLDVVAAFRLCLVLRQVREMLQAQHVAINGVKDVEQRSFVKDYATTLTVIYGGEAITSPMLGLPPSFMVSGTIPAFYAAVQAVVDRLPVVPWPSFTTEMPLAVVDGFTRAFLLCSLIPPAVTANASPVISSSPWTLLLTSLVTANAGFFLTNMLSFLHPTPLTLRTPPELQAYGWMTTDLWCAPLTTGLYALLTHAQPFWTDMHTLLVELLGSAAGTLTTLDAAGGKRIVAEPLDPATARALCALVLSGLFTTRTVKNFKGEALSWWRRVKQEPKEKTQ</sequence>
<dbReference type="Proteomes" id="UP001556367">
    <property type="component" value="Unassembled WGS sequence"/>
</dbReference>
<comment type="caution">
    <text evidence="2">The sequence shown here is derived from an EMBL/GenBank/DDBJ whole genome shotgun (WGS) entry which is preliminary data.</text>
</comment>
<name>A0ABR3IWI9_9AGAR</name>